<dbReference type="SUPFAM" id="SSF101386">
    <property type="entry name" value="all-alpha NTP pyrophosphatases"/>
    <property type="match status" value="1"/>
</dbReference>
<organism evidence="1 2">
    <name type="scientific">Mycoplasma haematolamae (strain Purdue)</name>
    <dbReference type="NCBI Taxonomy" id="1212765"/>
    <lineage>
        <taxon>Bacteria</taxon>
        <taxon>Bacillati</taxon>
        <taxon>Mycoplasmatota</taxon>
        <taxon>Mollicutes</taxon>
        <taxon>Mycoplasmataceae</taxon>
        <taxon>Mycoplasma</taxon>
    </lineage>
</organism>
<reference evidence="1 2" key="1">
    <citation type="journal article" date="2012" name="J. Bacteriol.">
        <title>Genome Sequence of "Candidatus Mycoplasma haemolamae" Strain Purdue, a Red Blood Cell Pathogen of Alpacas (Vicugna pacos) and Llamas (Lama glama).</title>
        <authorList>
            <person name="Guimaraes A.M."/>
            <person name="Toth B."/>
            <person name="Santos A.P."/>
            <person name="do Nascimento N.C."/>
            <person name="Kritchevsky J.E."/>
            <person name="Messick J.B."/>
        </authorList>
    </citation>
    <scope>NUCLEOTIDE SEQUENCE [LARGE SCALE GENOMIC DNA]</scope>
    <source>
        <strain evidence="1 2">Purdue</strain>
    </source>
</reference>
<evidence type="ECO:0000313" key="2">
    <source>
        <dbReference type="Proteomes" id="UP000006502"/>
    </source>
</evidence>
<dbReference type="Gene3D" id="1.10.4010.10">
    <property type="entry name" value="Type II deoxyuridine triphosphatase"/>
    <property type="match status" value="1"/>
</dbReference>
<dbReference type="HOGENOM" id="CLU_1509017_0_0_14"/>
<dbReference type="PATRIC" id="fig|1212765.3.peg.815"/>
<dbReference type="EMBL" id="CP003731">
    <property type="protein sequence ID" value="AFO52300.1"/>
    <property type="molecule type" value="Genomic_DNA"/>
</dbReference>
<gene>
    <name evidence="1" type="ordered locus">MHLP_03600</name>
</gene>
<dbReference type="AlphaFoldDB" id="I7BAH3"/>
<proteinExistence type="predicted"/>
<accession>I7BAH3</accession>
<keyword evidence="2" id="KW-1185">Reference proteome</keyword>
<dbReference type="CDD" id="cd11527">
    <property type="entry name" value="NTP-PPase_dUTPase"/>
    <property type="match status" value="1"/>
</dbReference>
<dbReference type="Proteomes" id="UP000006502">
    <property type="component" value="Chromosome"/>
</dbReference>
<dbReference type="Pfam" id="PF08761">
    <property type="entry name" value="dUTPase_2"/>
    <property type="match status" value="1"/>
</dbReference>
<protein>
    <recommendedName>
        <fullName evidence="3">dUTPase</fullName>
    </recommendedName>
</protein>
<evidence type="ECO:0008006" key="3">
    <source>
        <dbReference type="Google" id="ProtNLM"/>
    </source>
</evidence>
<dbReference type="InterPro" id="IPR014871">
    <property type="entry name" value="dUTPase/dCTP_pyrophosphatase"/>
</dbReference>
<dbReference type="KEGG" id="mhl:MHLP_03600"/>
<sequence length="183" mass="21948">MKLSELLRYQSKLDQAVMELMNNKMNPSSLFLARKMALICEYYEFLNETKLFKYWNDKEINLEKLKEEYIDIVHFTLSLCLIYGLEELADDCKLGISEEEQLSNRYVEARSDEKMRTQLLNIKFDWMEGIFKAIEPQNFSEWLGWIKTMSLFLALTGKEIRERYLLKWELNFRRLGLEPSDVN</sequence>
<dbReference type="STRING" id="1212765.MHLP_03600"/>
<evidence type="ECO:0000313" key="1">
    <source>
        <dbReference type="EMBL" id="AFO52300.1"/>
    </source>
</evidence>
<name>I7BAH3_MYCHA</name>
<dbReference type="OrthoDB" id="5506143at2"/>
<reference evidence="2" key="2">
    <citation type="submission" date="2012-07" db="EMBL/GenBank/DDBJ databases">
        <title>Complete genome sequence of 'Candidatus Mycoplasma haemolamae'.</title>
        <authorList>
            <person name="Guimaraes A.M.S."/>
            <person name="Toth B."/>
            <person name="Santos A.P."/>
            <person name="Nascimento N.C."/>
            <person name="Sojka J.E."/>
            <person name="Messick J.B."/>
        </authorList>
    </citation>
    <scope>NUCLEOTIDE SEQUENCE [LARGE SCALE GENOMIC DNA]</scope>
    <source>
        <strain evidence="2">Purdue</strain>
    </source>
</reference>